<keyword evidence="1" id="KW-1133">Transmembrane helix</keyword>
<keyword evidence="3" id="KW-1185">Reference proteome</keyword>
<reference evidence="3" key="1">
    <citation type="journal article" date="2013" name="Genome Announc.">
        <title>Draft Genome Sequence of the Dimorphic Prosthecate Bacterium Brevundimonas abyssalis TAR-001T.</title>
        <authorList>
            <person name="Tsubouchi T."/>
            <person name="Nishi S."/>
            <person name="Usui K."/>
            <person name="Shimane Y."/>
            <person name="Takaki Y."/>
            <person name="Maruyama T."/>
            <person name="Hatada Y."/>
        </authorList>
    </citation>
    <scope>NUCLEOTIDE SEQUENCE [LARGE SCALE GENOMIC DNA]</scope>
    <source>
        <strain evidence="3">TAR-001</strain>
    </source>
</reference>
<dbReference type="InterPro" id="IPR018666">
    <property type="entry name" value="DUF2125"/>
</dbReference>
<proteinExistence type="predicted"/>
<name>A0A8E0KGQ0_9CAUL</name>
<accession>A0A8E0KGQ0</accession>
<protein>
    <recommendedName>
        <fullName evidence="4">DUF2125 domain-containing protein</fullName>
    </recommendedName>
</protein>
<keyword evidence="1" id="KW-0472">Membrane</keyword>
<dbReference type="RefSeq" id="WP_021695914.1">
    <property type="nucleotide sequence ID" value="NZ_BATC01000001.1"/>
</dbReference>
<organism evidence="2 3">
    <name type="scientific">Brevundimonas abyssalis TAR-001</name>
    <dbReference type="NCBI Taxonomy" id="1391729"/>
    <lineage>
        <taxon>Bacteria</taxon>
        <taxon>Pseudomonadati</taxon>
        <taxon>Pseudomonadota</taxon>
        <taxon>Alphaproteobacteria</taxon>
        <taxon>Caulobacterales</taxon>
        <taxon>Caulobacteraceae</taxon>
        <taxon>Brevundimonas</taxon>
    </lineage>
</organism>
<evidence type="ECO:0000256" key="1">
    <source>
        <dbReference type="SAM" id="Phobius"/>
    </source>
</evidence>
<feature type="transmembrane region" description="Helical" evidence="1">
    <location>
        <begin position="12"/>
        <end position="31"/>
    </location>
</feature>
<keyword evidence="1" id="KW-0812">Transmembrane</keyword>
<dbReference type="Proteomes" id="UP000016569">
    <property type="component" value="Unassembled WGS sequence"/>
</dbReference>
<evidence type="ECO:0000313" key="2">
    <source>
        <dbReference type="EMBL" id="GAD57818.1"/>
    </source>
</evidence>
<sequence>MTQARARYAPLIIPFALVLIVLVAWTAWWFWLSQQVRDRLDLAAEGLRTQGWAVVYSEPTLSGWPFRTRLESEHVRLTAPSGHEIAAPGLTAEANAYRPDRWVVVADEGLVLTRGDKGKVAVAAPVIRASASGLTQPFPNLALEVLEPVFTAHPGAEPFPLARAERIELYLRPGQAREAEGVTGGEAVQTALPASRRNVDVLFRLIDATGRDGGPVDFMSRGGLFSLQAETVVENFQGLNGPDASSLLAAWTASGGRFLDVRGEMQAGDSAARLTADELRADADGRLVGTLRLSADRAATALTGLSRSDTVNRTATVGAAAAAGASEVLTGDVELEVEFRDGRAWMGPFNLAPAPELF</sequence>
<gene>
    <name evidence="2" type="ORF">MBEBAB_0068</name>
</gene>
<evidence type="ECO:0000313" key="3">
    <source>
        <dbReference type="Proteomes" id="UP000016569"/>
    </source>
</evidence>
<dbReference type="Pfam" id="PF09898">
    <property type="entry name" value="DUF2125"/>
    <property type="match status" value="1"/>
</dbReference>
<dbReference type="AlphaFoldDB" id="A0A8E0KGQ0"/>
<dbReference type="EMBL" id="BATC01000001">
    <property type="protein sequence ID" value="GAD57818.1"/>
    <property type="molecule type" value="Genomic_DNA"/>
</dbReference>
<dbReference type="OrthoDB" id="7169664at2"/>
<comment type="caution">
    <text evidence="2">The sequence shown here is derived from an EMBL/GenBank/DDBJ whole genome shotgun (WGS) entry which is preliminary data.</text>
</comment>
<evidence type="ECO:0008006" key="4">
    <source>
        <dbReference type="Google" id="ProtNLM"/>
    </source>
</evidence>